<dbReference type="GO" id="GO:0001006">
    <property type="term" value="F:RNA polymerase III type 3 promoter sequence-specific DNA binding"/>
    <property type="evidence" value="ECO:0007669"/>
    <property type="project" value="TreeGrafter"/>
</dbReference>
<dbReference type="Pfam" id="PF13921">
    <property type="entry name" value="Myb_DNA-bind_6"/>
    <property type="match status" value="1"/>
</dbReference>
<dbReference type="GO" id="GO:0005634">
    <property type="term" value="C:nucleus"/>
    <property type="evidence" value="ECO:0007669"/>
    <property type="project" value="UniProtKB-SubCell"/>
</dbReference>
<comment type="subcellular location">
    <subcellularLocation>
        <location evidence="1">Nucleus</location>
    </subcellularLocation>
</comment>
<keyword evidence="3" id="KW-0238">DNA-binding</keyword>
<dbReference type="Proteomes" id="UP000887575">
    <property type="component" value="Unassembled WGS sequence"/>
</dbReference>
<feature type="region of interest" description="Disordered" evidence="6">
    <location>
        <begin position="1"/>
        <end position="22"/>
    </location>
</feature>
<feature type="domain" description="Myb-like" evidence="7">
    <location>
        <begin position="398"/>
        <end position="450"/>
    </location>
</feature>
<feature type="compositionally biased region" description="Polar residues" evidence="6">
    <location>
        <begin position="808"/>
        <end position="824"/>
    </location>
</feature>
<dbReference type="GO" id="GO:0042795">
    <property type="term" value="P:snRNA transcription by RNA polymerase II"/>
    <property type="evidence" value="ECO:0007669"/>
    <property type="project" value="TreeGrafter"/>
</dbReference>
<name>A0AAF3EUF8_9BILA</name>
<feature type="domain" description="Myb-like" evidence="7">
    <location>
        <begin position="342"/>
        <end position="393"/>
    </location>
</feature>
<organism evidence="9 10">
    <name type="scientific">Mesorhabditis belari</name>
    <dbReference type="NCBI Taxonomy" id="2138241"/>
    <lineage>
        <taxon>Eukaryota</taxon>
        <taxon>Metazoa</taxon>
        <taxon>Ecdysozoa</taxon>
        <taxon>Nematoda</taxon>
        <taxon>Chromadorea</taxon>
        <taxon>Rhabditida</taxon>
        <taxon>Rhabditina</taxon>
        <taxon>Rhabditomorpha</taxon>
        <taxon>Rhabditoidea</taxon>
        <taxon>Rhabditidae</taxon>
        <taxon>Mesorhabditinae</taxon>
        <taxon>Mesorhabditis</taxon>
    </lineage>
</organism>
<evidence type="ECO:0000256" key="1">
    <source>
        <dbReference type="ARBA" id="ARBA00004123"/>
    </source>
</evidence>
<feature type="domain" description="Myb-like" evidence="7">
    <location>
        <begin position="296"/>
        <end position="337"/>
    </location>
</feature>
<dbReference type="PROSITE" id="PS50090">
    <property type="entry name" value="MYB_LIKE"/>
    <property type="match status" value="3"/>
</dbReference>
<dbReference type="PANTHER" id="PTHR46621">
    <property type="entry name" value="SNRNA-ACTIVATING PROTEIN COMPLEX SUBUNIT 4"/>
    <property type="match status" value="1"/>
</dbReference>
<dbReference type="CDD" id="cd00167">
    <property type="entry name" value="SANT"/>
    <property type="match status" value="3"/>
</dbReference>
<feature type="compositionally biased region" description="Basic and acidic residues" evidence="6">
    <location>
        <begin position="1"/>
        <end position="12"/>
    </location>
</feature>
<dbReference type="InterPro" id="IPR009057">
    <property type="entry name" value="Homeodomain-like_sf"/>
</dbReference>
<keyword evidence="5" id="KW-0539">Nucleus</keyword>
<dbReference type="InterPro" id="IPR051575">
    <property type="entry name" value="Myb-like_DNA-bd"/>
</dbReference>
<evidence type="ECO:0000256" key="6">
    <source>
        <dbReference type="SAM" id="MobiDB-lite"/>
    </source>
</evidence>
<evidence type="ECO:0000313" key="9">
    <source>
        <dbReference type="Proteomes" id="UP000887575"/>
    </source>
</evidence>
<dbReference type="GO" id="GO:0000978">
    <property type="term" value="F:RNA polymerase II cis-regulatory region sequence-specific DNA binding"/>
    <property type="evidence" value="ECO:0007669"/>
    <property type="project" value="TreeGrafter"/>
</dbReference>
<evidence type="ECO:0000259" key="7">
    <source>
        <dbReference type="PROSITE" id="PS50090"/>
    </source>
</evidence>
<feature type="compositionally biased region" description="Pro residues" evidence="6">
    <location>
        <begin position="908"/>
        <end position="918"/>
    </location>
</feature>
<evidence type="ECO:0000256" key="3">
    <source>
        <dbReference type="ARBA" id="ARBA00023125"/>
    </source>
</evidence>
<dbReference type="Gene3D" id="1.10.10.60">
    <property type="entry name" value="Homeodomain-like"/>
    <property type="match status" value="5"/>
</dbReference>
<dbReference type="WBParaSite" id="MBELARI_LOCUS17807">
    <property type="protein sequence ID" value="MBELARI_LOCUS17807"/>
    <property type="gene ID" value="MBELARI_LOCUS17807"/>
</dbReference>
<proteinExistence type="predicted"/>
<feature type="domain" description="HTH myb-type" evidence="8">
    <location>
        <begin position="342"/>
        <end position="397"/>
    </location>
</feature>
<keyword evidence="2" id="KW-0805">Transcription regulation</keyword>
<dbReference type="PANTHER" id="PTHR46621:SF1">
    <property type="entry name" value="SNRNA-ACTIVATING PROTEIN COMPLEX SUBUNIT 4"/>
    <property type="match status" value="1"/>
</dbReference>
<dbReference type="InterPro" id="IPR001005">
    <property type="entry name" value="SANT/Myb"/>
</dbReference>
<keyword evidence="9" id="KW-1185">Reference proteome</keyword>
<protein>
    <submittedName>
        <fullName evidence="10">snRNA-activating protein complex subunit 4</fullName>
    </submittedName>
</protein>
<dbReference type="PROSITE" id="PS51294">
    <property type="entry name" value="HTH_MYB"/>
    <property type="match status" value="1"/>
</dbReference>
<dbReference type="Pfam" id="PF00249">
    <property type="entry name" value="Myb_DNA-binding"/>
    <property type="match status" value="3"/>
</dbReference>
<dbReference type="GO" id="GO:0019185">
    <property type="term" value="C:snRNA-activating protein complex"/>
    <property type="evidence" value="ECO:0007669"/>
    <property type="project" value="TreeGrafter"/>
</dbReference>
<dbReference type="AlphaFoldDB" id="A0AAF3EUF8"/>
<feature type="region of interest" description="Disordered" evidence="6">
    <location>
        <begin position="785"/>
        <end position="824"/>
    </location>
</feature>
<accession>A0AAF3EUF8</accession>
<evidence type="ECO:0000313" key="10">
    <source>
        <dbReference type="WBParaSite" id="MBELARI_LOCUS17807"/>
    </source>
</evidence>
<dbReference type="SMART" id="SM00717">
    <property type="entry name" value="SANT"/>
    <property type="match status" value="5"/>
</dbReference>
<keyword evidence="4" id="KW-0804">Transcription</keyword>
<reference evidence="10" key="1">
    <citation type="submission" date="2024-02" db="UniProtKB">
        <authorList>
            <consortium name="WormBaseParasite"/>
        </authorList>
    </citation>
    <scope>IDENTIFICATION</scope>
</reference>
<evidence type="ECO:0000256" key="4">
    <source>
        <dbReference type="ARBA" id="ARBA00023163"/>
    </source>
</evidence>
<dbReference type="SUPFAM" id="SSF46689">
    <property type="entry name" value="Homeodomain-like"/>
    <property type="match status" value="4"/>
</dbReference>
<sequence>MMDQEQLDHHFDDEDLPGTSQSATTSASLSILSAPPIIVREAALEVIDKLVAKVDHELCCVNQRLRNLEADSYREENKSLLSQAKIPVSQFLPPYFRNDRGYGPPPNEETIMKRNNFSFDPLVKVPRPWISREINFLKAAVREEMIEMQLSDYRLQIERLNEKINASGVETSKEERAGWMAQKDKMLGIIEYVKTNGPTLPPNPMKINWSKIAAKTFKYSRNPIEIRLKWINDLDPAVNNGKWSPEEISSLHRLTLGKHGFINWSLVAQQLGTGRRPFTVFQKYQEDIASKMPREWTREEDEKLLGIIEMVRCGDKVPWEKVSQFMIGRTIQQVKMRAKSLDPATKYGRWTEDEDLLLLCAIEKFGTHAWDKVKQTVPGRTESQCKQRWRNQLSLAHTPGAQVNTWTLEEDEKLLAGVNIFGKGRWRAISDTMLPERQIPKIRARYLSLVTTKLRLISAQADMVRSAQQALNVRAITQMEKKNRLFDRFNDLTGQNNEIIESIRKQGENDMEERKKKFAIYTTEDERHHAEMKKKEIEEFYKKEGELSEAVSSDAAQRLLEGIVIDEQDLVDLADRSEKRRRVYNGRPSAPAASRNPFEIDPKTMHVRTAKKLRTPVRVPNFESKINVDDEDLAPEETRDVLTNAIAQRIRLNDDYFFQNLLANADQLKAAMKSSFQAVLEKVFQGDHNDLVPLPPNMATLALQQKLTENRYKMLKSASLYFETEKTLDGTPVAENRAHIQLSKQITASDEFKQFKNRMRALLFEPMLLDTALWSTKKEEEWIEMKSKKNETNGDGEIDGQGEKEQENGQNDDSSDLVTSQPSTSCEDLLAERPKQMNPFDIEKEASLHRHKIDQMLNDMLEIDDDDSRIFSSSRHSNASLTSKDNLMTTLNSFLMPQVHQAQQDVRIPPPAPNPLSRPPAAKKKRFA</sequence>
<dbReference type="InterPro" id="IPR017930">
    <property type="entry name" value="Myb_dom"/>
</dbReference>
<evidence type="ECO:0000259" key="8">
    <source>
        <dbReference type="PROSITE" id="PS51294"/>
    </source>
</evidence>
<feature type="region of interest" description="Disordered" evidence="6">
    <location>
        <begin position="900"/>
        <end position="928"/>
    </location>
</feature>
<dbReference type="GO" id="GO:0042796">
    <property type="term" value="P:snRNA transcription by RNA polymerase III"/>
    <property type="evidence" value="ECO:0007669"/>
    <property type="project" value="TreeGrafter"/>
</dbReference>
<dbReference type="CDD" id="cd11660">
    <property type="entry name" value="SANT_TRF"/>
    <property type="match status" value="1"/>
</dbReference>
<evidence type="ECO:0000256" key="2">
    <source>
        <dbReference type="ARBA" id="ARBA00023015"/>
    </source>
</evidence>
<evidence type="ECO:0000256" key="5">
    <source>
        <dbReference type="ARBA" id="ARBA00023242"/>
    </source>
</evidence>